<evidence type="ECO:0000259" key="5">
    <source>
        <dbReference type="Pfam" id="PF13193"/>
    </source>
</evidence>
<dbReference type="GO" id="GO:0031956">
    <property type="term" value="F:medium-chain fatty acid-CoA ligase activity"/>
    <property type="evidence" value="ECO:0007669"/>
    <property type="project" value="TreeGrafter"/>
</dbReference>
<keyword evidence="6" id="KW-0436">Ligase</keyword>
<evidence type="ECO:0000259" key="4">
    <source>
        <dbReference type="Pfam" id="PF00501"/>
    </source>
</evidence>
<organism evidence="6 7">
    <name type="scientific">Hypocrea jecorina (strain ATCC 56765 / BCRC 32924 / NRRL 11460 / Rut C-30)</name>
    <name type="common">Trichoderma reesei</name>
    <dbReference type="NCBI Taxonomy" id="1344414"/>
    <lineage>
        <taxon>Eukaryota</taxon>
        <taxon>Fungi</taxon>
        <taxon>Dikarya</taxon>
        <taxon>Ascomycota</taxon>
        <taxon>Pezizomycotina</taxon>
        <taxon>Sordariomycetes</taxon>
        <taxon>Hypocreomycetidae</taxon>
        <taxon>Hypocreales</taxon>
        <taxon>Hypocreaceae</taxon>
        <taxon>Trichoderma</taxon>
    </lineage>
</organism>
<dbReference type="AlphaFoldDB" id="A0A024S1T8"/>
<dbReference type="OrthoDB" id="10253115at2759"/>
<dbReference type="Gene3D" id="3.40.50.12780">
    <property type="entry name" value="N-terminal domain of ligase-like"/>
    <property type="match status" value="1"/>
</dbReference>
<protein>
    <submittedName>
        <fullName evidence="6">Putative long-chain-fatty-acid-CoA ligase</fullName>
    </submittedName>
</protein>
<evidence type="ECO:0000313" key="6">
    <source>
        <dbReference type="EMBL" id="ETR99052.1"/>
    </source>
</evidence>
<reference evidence="7" key="1">
    <citation type="journal article" date="2013" name="Ind. Biotechnol.">
        <title>Comparative genomics analysis of Trichoderma reesei strains.</title>
        <authorList>
            <person name="Koike H."/>
            <person name="Aerts A."/>
            <person name="LaButti K."/>
            <person name="Grigoriev I.V."/>
            <person name="Baker S.E."/>
        </authorList>
    </citation>
    <scope>NUCLEOTIDE SEQUENCE [LARGE SCALE GENOMIC DNA]</scope>
    <source>
        <strain evidence="7">ATCC 56765 / BCRC 32924 / NRRL 11460 / Rut C-30</strain>
    </source>
</reference>
<dbReference type="Pfam" id="PF13193">
    <property type="entry name" value="AMP-binding_C"/>
    <property type="match status" value="1"/>
</dbReference>
<dbReference type="GO" id="GO:0006631">
    <property type="term" value="P:fatty acid metabolic process"/>
    <property type="evidence" value="ECO:0007669"/>
    <property type="project" value="TreeGrafter"/>
</dbReference>
<comment type="pathway">
    <text evidence="1">Siderophore biosynthesis.</text>
</comment>
<dbReference type="InterPro" id="IPR045851">
    <property type="entry name" value="AMP-bd_C_sf"/>
</dbReference>
<dbReference type="Gene3D" id="3.30.300.30">
    <property type="match status" value="1"/>
</dbReference>
<dbReference type="PANTHER" id="PTHR43201">
    <property type="entry name" value="ACYL-COA SYNTHETASE"/>
    <property type="match status" value="1"/>
</dbReference>
<dbReference type="InterPro" id="IPR042099">
    <property type="entry name" value="ANL_N_sf"/>
</dbReference>
<dbReference type="FunFam" id="3.40.50.12780:FF:000003">
    <property type="entry name" value="Long-chain-fatty-acid--CoA ligase FadD"/>
    <property type="match status" value="1"/>
</dbReference>
<dbReference type="PANTHER" id="PTHR43201:SF6">
    <property type="entry name" value="ACYL COA SYNTHETASE (EUROFUNG)"/>
    <property type="match status" value="1"/>
</dbReference>
<evidence type="ECO:0000256" key="1">
    <source>
        <dbReference type="ARBA" id="ARBA00004924"/>
    </source>
</evidence>
<dbReference type="Proteomes" id="UP000024376">
    <property type="component" value="Unassembled WGS sequence"/>
</dbReference>
<gene>
    <name evidence="6" type="ORF">M419DRAFT_87214</name>
</gene>
<feature type="domain" description="AMP-binding enzyme C-terminal" evidence="5">
    <location>
        <begin position="477"/>
        <end position="559"/>
    </location>
</feature>
<accession>A0A024S1T8</accession>
<sequence length="582" mass="63847">MDAPSSSSSSSPTNSIQPYSSPSTQRLSLLHGPSDPPLVDLTLGELLQLQTYQYGTKECIVIPWTGARWTYHDLNQQSSALAQSLLDMGIGVGDRVGIMAGNCEQYAAVFFAVAKIGAILVILNNTYTATEAMYGLTFSDCKVFFVTRTIGRTNNAPLLQNLKNEASPIKVVILRGEGDEYPTYDELVKAGSRQNHDRLYRVMSKVLPHQVVNLQFTSGTTGLPKAAMLTHHNLVNNSRFIGDRMRLTHEDVLCCPPPLFHCFGLVLGLLAIVTHGGKIVYPAEVFDIPATLRAISDEDCTAVHGVPAMFDSLFQAEPPANFKCDRLRTGIIAGAPVPRYLMELLVNRFGMTEFTSSYGLTEASPTCFNAFTDDAMTRRLTTVGTLMPHAQAKIVDRDGNIVPIGTRGELCMAGYQLQAGYWNNSEKTNEVMVRDAAGVLWLHTGDEAVFDEDGYCTITGRFKDIIIRGGENIYPLEIEERLMAHPSISRAIVVGLKNKHYGEVVGAFVELADNAKKLSDQEVRDWVRKTLGNHKAPAHVFWLGQDGVPADVPLTGSGKIRKFEMAKLGDEILSKMAKTSKL</sequence>
<dbReference type="InterPro" id="IPR025110">
    <property type="entry name" value="AMP-bd_C"/>
</dbReference>
<evidence type="ECO:0000313" key="7">
    <source>
        <dbReference type="Proteomes" id="UP000024376"/>
    </source>
</evidence>
<evidence type="ECO:0000256" key="2">
    <source>
        <dbReference type="ARBA" id="ARBA00006432"/>
    </source>
</evidence>
<dbReference type="PROSITE" id="PS00455">
    <property type="entry name" value="AMP_BINDING"/>
    <property type="match status" value="1"/>
</dbReference>
<feature type="compositionally biased region" description="Low complexity" evidence="3">
    <location>
        <begin position="1"/>
        <end position="21"/>
    </location>
</feature>
<evidence type="ECO:0000256" key="3">
    <source>
        <dbReference type="SAM" id="MobiDB-lite"/>
    </source>
</evidence>
<dbReference type="InterPro" id="IPR000873">
    <property type="entry name" value="AMP-dep_synth/lig_dom"/>
</dbReference>
<dbReference type="Pfam" id="PF00501">
    <property type="entry name" value="AMP-binding"/>
    <property type="match status" value="1"/>
</dbReference>
<dbReference type="SUPFAM" id="SSF56801">
    <property type="entry name" value="Acetyl-CoA synthetase-like"/>
    <property type="match status" value="1"/>
</dbReference>
<dbReference type="KEGG" id="trr:M419DRAFT_87214"/>
<name>A0A024S1T8_HYPJR</name>
<dbReference type="HOGENOM" id="CLU_000022_59_7_1"/>
<feature type="domain" description="AMP-dependent synthetase/ligase" evidence="4">
    <location>
        <begin position="52"/>
        <end position="422"/>
    </location>
</feature>
<proteinExistence type="inferred from homology"/>
<dbReference type="EMBL" id="KI911158">
    <property type="protein sequence ID" value="ETR99052.1"/>
    <property type="molecule type" value="Genomic_DNA"/>
</dbReference>
<feature type="region of interest" description="Disordered" evidence="3">
    <location>
        <begin position="1"/>
        <end position="27"/>
    </location>
</feature>
<dbReference type="InterPro" id="IPR020845">
    <property type="entry name" value="AMP-binding_CS"/>
</dbReference>
<comment type="similarity">
    <text evidence="2">Belongs to the ATP-dependent AMP-binding enzyme family.</text>
</comment>